<keyword evidence="5" id="KW-1003">Cell membrane</keyword>
<keyword evidence="12" id="KW-0969">Cilium</keyword>
<name>A0A2G4U6S7_YERBE</name>
<evidence type="ECO:0000313" key="12">
    <source>
        <dbReference type="EMBL" id="PHZ28934.1"/>
    </source>
</evidence>
<organism evidence="12 13">
    <name type="scientific">Yersinia bercovieri</name>
    <dbReference type="NCBI Taxonomy" id="634"/>
    <lineage>
        <taxon>Bacteria</taxon>
        <taxon>Pseudomonadati</taxon>
        <taxon>Pseudomonadota</taxon>
        <taxon>Gammaproteobacteria</taxon>
        <taxon>Enterobacterales</taxon>
        <taxon>Yersiniaceae</taxon>
        <taxon>Yersinia</taxon>
    </lineage>
</organism>
<dbReference type="Pfam" id="PF03748">
    <property type="entry name" value="FliL"/>
    <property type="match status" value="1"/>
</dbReference>
<accession>A0A2G4U6S7</accession>
<dbReference type="GO" id="GO:0006935">
    <property type="term" value="P:chemotaxis"/>
    <property type="evidence" value="ECO:0007669"/>
    <property type="project" value="UniProtKB-KW"/>
</dbReference>
<dbReference type="RefSeq" id="WP_005271039.1">
    <property type="nucleotide sequence ID" value="NZ_CABHPT010000036.1"/>
</dbReference>
<dbReference type="GO" id="GO:0005886">
    <property type="term" value="C:plasma membrane"/>
    <property type="evidence" value="ECO:0007669"/>
    <property type="project" value="UniProtKB-SubCell"/>
</dbReference>
<dbReference type="PANTHER" id="PTHR35091:SF2">
    <property type="entry name" value="FLAGELLAR PROTEIN FLIL"/>
    <property type="match status" value="1"/>
</dbReference>
<evidence type="ECO:0000256" key="5">
    <source>
        <dbReference type="ARBA" id="ARBA00022475"/>
    </source>
</evidence>
<evidence type="ECO:0000313" key="13">
    <source>
        <dbReference type="Proteomes" id="UP000229378"/>
    </source>
</evidence>
<dbReference type="InterPro" id="IPR005503">
    <property type="entry name" value="FliL"/>
</dbReference>
<keyword evidence="12" id="KW-0966">Cell projection</keyword>
<evidence type="ECO:0000256" key="3">
    <source>
        <dbReference type="ARBA" id="ARBA00008281"/>
    </source>
</evidence>
<comment type="function">
    <text evidence="1 11">Controls the rotational direction of flagella during chemotaxis.</text>
</comment>
<keyword evidence="6 11" id="KW-0145">Chemotaxis</keyword>
<dbReference type="GeneID" id="89598327"/>
<dbReference type="EMBL" id="PEHN01000002">
    <property type="protein sequence ID" value="PHZ28934.1"/>
    <property type="molecule type" value="Genomic_DNA"/>
</dbReference>
<evidence type="ECO:0000256" key="9">
    <source>
        <dbReference type="ARBA" id="ARBA00022989"/>
    </source>
</evidence>
<dbReference type="PROSITE" id="PS51257">
    <property type="entry name" value="PROKAR_LIPOPROTEIN"/>
    <property type="match status" value="1"/>
</dbReference>
<sequence length="168" mass="18557">MTKNNTKIAKGGKKSSLVILFMMLITIGACALAGYTFYEMKNIKAHVSGDNNDTVATPISEPIIPLYIQMDTFTVSLKPTPTDDGRVLHIGLTLRVKDENSKVLIEKFLPEVRSRLLILLAQQTAENISADKGKQQLIEKIKSVVSEPLTPNQSVVITDVLFNAFILR</sequence>
<keyword evidence="8 11" id="KW-0283">Flagellar rotation</keyword>
<evidence type="ECO:0000256" key="10">
    <source>
        <dbReference type="ARBA" id="ARBA00023136"/>
    </source>
</evidence>
<evidence type="ECO:0000256" key="7">
    <source>
        <dbReference type="ARBA" id="ARBA00022692"/>
    </source>
</evidence>
<dbReference type="AlphaFoldDB" id="A0A2G4U6S7"/>
<keyword evidence="7 11" id="KW-0812">Transmembrane</keyword>
<keyword evidence="10 11" id="KW-0472">Membrane</keyword>
<keyword evidence="11" id="KW-0997">Cell inner membrane</keyword>
<comment type="similarity">
    <text evidence="3 11">Belongs to the FliL family.</text>
</comment>
<comment type="caution">
    <text evidence="12">The sequence shown here is derived from an EMBL/GenBank/DDBJ whole genome shotgun (WGS) entry which is preliminary data.</text>
</comment>
<evidence type="ECO:0000256" key="2">
    <source>
        <dbReference type="ARBA" id="ARBA00004162"/>
    </source>
</evidence>
<dbReference type="NCBIfam" id="NF005435">
    <property type="entry name" value="PRK07021.1"/>
    <property type="match status" value="1"/>
</dbReference>
<dbReference type="PANTHER" id="PTHR35091">
    <property type="entry name" value="FLAGELLAR PROTEIN FLIL"/>
    <property type="match status" value="1"/>
</dbReference>
<keyword evidence="9 11" id="KW-1133">Transmembrane helix</keyword>
<keyword evidence="12" id="KW-0282">Flagellum</keyword>
<evidence type="ECO:0000256" key="1">
    <source>
        <dbReference type="ARBA" id="ARBA00002254"/>
    </source>
</evidence>
<evidence type="ECO:0000256" key="8">
    <source>
        <dbReference type="ARBA" id="ARBA00022779"/>
    </source>
</evidence>
<dbReference type="GO" id="GO:0009425">
    <property type="term" value="C:bacterial-type flagellum basal body"/>
    <property type="evidence" value="ECO:0007669"/>
    <property type="project" value="InterPro"/>
</dbReference>
<protein>
    <recommendedName>
        <fullName evidence="4 11">Flagellar protein FliL</fullName>
    </recommendedName>
</protein>
<comment type="subcellular location">
    <subcellularLocation>
        <location evidence="11">Cell inner membrane</location>
    </subcellularLocation>
    <subcellularLocation>
        <location evidence="2">Cell membrane</location>
        <topology evidence="2">Single-pass membrane protein</topology>
    </subcellularLocation>
</comment>
<gene>
    <name evidence="12" type="ORF">CS533_02785</name>
</gene>
<reference evidence="12 13" key="1">
    <citation type="submission" date="2017-10" db="EMBL/GenBank/DDBJ databases">
        <authorList>
            <person name="Banno H."/>
            <person name="Chua N.-H."/>
        </authorList>
    </citation>
    <scope>NUCLEOTIDE SEQUENCE [LARGE SCALE GENOMIC DNA]</scope>
    <source>
        <strain evidence="12 13">SCPM-O-B-7607</strain>
    </source>
</reference>
<evidence type="ECO:0000256" key="11">
    <source>
        <dbReference type="RuleBase" id="RU364125"/>
    </source>
</evidence>
<dbReference type="GO" id="GO:0071978">
    <property type="term" value="P:bacterial-type flagellum-dependent swarming motility"/>
    <property type="evidence" value="ECO:0007669"/>
    <property type="project" value="TreeGrafter"/>
</dbReference>
<feature type="transmembrane region" description="Helical" evidence="11">
    <location>
        <begin position="17"/>
        <end position="38"/>
    </location>
</feature>
<dbReference type="Proteomes" id="UP000229378">
    <property type="component" value="Unassembled WGS sequence"/>
</dbReference>
<evidence type="ECO:0000256" key="4">
    <source>
        <dbReference type="ARBA" id="ARBA00021812"/>
    </source>
</evidence>
<evidence type="ECO:0000256" key="6">
    <source>
        <dbReference type="ARBA" id="ARBA00022500"/>
    </source>
</evidence>
<proteinExistence type="inferred from homology"/>